<organism evidence="2 3">
    <name type="scientific">Diceros bicornis minor</name>
    <name type="common">South-central black rhinoceros</name>
    <dbReference type="NCBI Taxonomy" id="77932"/>
    <lineage>
        <taxon>Eukaryota</taxon>
        <taxon>Metazoa</taxon>
        <taxon>Chordata</taxon>
        <taxon>Craniata</taxon>
        <taxon>Vertebrata</taxon>
        <taxon>Euteleostomi</taxon>
        <taxon>Mammalia</taxon>
        <taxon>Eutheria</taxon>
        <taxon>Laurasiatheria</taxon>
        <taxon>Perissodactyla</taxon>
        <taxon>Rhinocerotidae</taxon>
        <taxon>Diceros</taxon>
    </lineage>
</organism>
<evidence type="ECO:0008006" key="4">
    <source>
        <dbReference type="Google" id="ProtNLM"/>
    </source>
</evidence>
<protein>
    <recommendedName>
        <fullName evidence="4">Dynein heavy chain 12, axonemal</fullName>
    </recommendedName>
</protein>
<dbReference type="EMBL" id="JACDTQ010001388">
    <property type="protein sequence ID" value="KAF5922715.1"/>
    <property type="molecule type" value="Genomic_DNA"/>
</dbReference>
<dbReference type="Proteomes" id="UP000551758">
    <property type="component" value="Unassembled WGS sequence"/>
</dbReference>
<evidence type="ECO:0000256" key="1">
    <source>
        <dbReference type="SAM" id="MobiDB-lite"/>
    </source>
</evidence>
<dbReference type="PANTHER" id="PTHR22878">
    <property type="entry name" value="DYNEIN HEAVY CHAIN 6, AXONEMAL-LIKE-RELATED"/>
    <property type="match status" value="1"/>
</dbReference>
<dbReference type="AlphaFoldDB" id="A0A7J7F3T8"/>
<sequence length="450" mass="51475">MSDSNKAAIAAEKEALKLKLPPIVHPPEDIGVDTPTQRKLLNYRRSKEQQKTINELVVDGAKRNIDRRLGKRTPSSPEPDYPPAMTSEIKKKGLNYIYLKKCVESSPIVPIQQEWLDHMLMLIPESLKKGKKREELLESLIDEVSSDFEKSMKRHLVQSVLVKPPVKWLEDEGGPLPESPVGLDYSNPWHSSYLQTRNQILANLHIVHPTMRMLLDLGYKTFANTVLLDLTGIRAKGPIDCESLKDDLSIQARKAEEKIMNTWYPKVISLFTKKEALEGIKSEKLDAFYNCVSTLMSNQLKDLLKRTVEGFVKLFDQEDQQGLPIFKMELTFDDDKMEFYPTFQDLEDVVLGLVERIAEALQNVQTIPSWLSGTSTTVNLDTELPEHVLQWALNTLKVAVHQNLEGARKHHETYVAKYSWLLDGTADELIETFQAEDHTFDEYTEDLFIL</sequence>
<accession>A0A7J7F3T8</accession>
<dbReference type="GO" id="GO:0045505">
    <property type="term" value="F:dynein intermediate chain binding"/>
    <property type="evidence" value="ECO:0007669"/>
    <property type="project" value="InterPro"/>
</dbReference>
<name>A0A7J7F3T8_DICBM</name>
<comment type="caution">
    <text evidence="2">The sequence shown here is derived from an EMBL/GenBank/DDBJ whole genome shotgun (WGS) entry which is preliminary data.</text>
</comment>
<dbReference type="GO" id="GO:0051959">
    <property type="term" value="F:dynein light intermediate chain binding"/>
    <property type="evidence" value="ECO:0007669"/>
    <property type="project" value="InterPro"/>
</dbReference>
<evidence type="ECO:0000313" key="3">
    <source>
        <dbReference type="Proteomes" id="UP000551758"/>
    </source>
</evidence>
<dbReference type="PANTHER" id="PTHR22878:SF70">
    <property type="entry name" value="DYNEIN HEAVY CHAIN 2, AXONEMAL"/>
    <property type="match status" value="1"/>
</dbReference>
<evidence type="ECO:0000313" key="2">
    <source>
        <dbReference type="EMBL" id="KAF5922715.1"/>
    </source>
</evidence>
<feature type="region of interest" description="Disordered" evidence="1">
    <location>
        <begin position="64"/>
        <end position="85"/>
    </location>
</feature>
<keyword evidence="3" id="KW-1185">Reference proteome</keyword>
<dbReference type="GO" id="GO:0030286">
    <property type="term" value="C:dynein complex"/>
    <property type="evidence" value="ECO:0007669"/>
    <property type="project" value="InterPro"/>
</dbReference>
<gene>
    <name evidence="2" type="ORF">HPG69_008089</name>
</gene>
<dbReference type="GO" id="GO:0007018">
    <property type="term" value="P:microtubule-based movement"/>
    <property type="evidence" value="ECO:0007669"/>
    <property type="project" value="InterPro"/>
</dbReference>
<dbReference type="InterPro" id="IPR026983">
    <property type="entry name" value="DHC"/>
</dbReference>
<proteinExistence type="predicted"/>
<reference evidence="2 3" key="1">
    <citation type="journal article" date="2020" name="Mol. Biol. Evol.">
        <title>Interspecific Gene Flow and the Evolution of Specialization in Black and White Rhinoceros.</title>
        <authorList>
            <person name="Moodley Y."/>
            <person name="Westbury M.V."/>
            <person name="Russo I.M."/>
            <person name="Gopalakrishnan S."/>
            <person name="Rakotoarivelo A."/>
            <person name="Olsen R.A."/>
            <person name="Prost S."/>
            <person name="Tunstall T."/>
            <person name="Ryder O.A."/>
            <person name="Dalen L."/>
            <person name="Bruford M.W."/>
        </authorList>
    </citation>
    <scope>NUCLEOTIDE SEQUENCE [LARGE SCALE GENOMIC DNA]</scope>
    <source>
        <strain evidence="2">SBR-YM</strain>
        <tissue evidence="2">Skin</tissue>
    </source>
</reference>